<evidence type="ECO:0000313" key="5">
    <source>
        <dbReference type="Proteomes" id="UP000440578"/>
    </source>
</evidence>
<gene>
    <name evidence="4" type="primary">CUO7_7</name>
    <name evidence="4" type="ORF">FJT64_025032</name>
</gene>
<organism evidence="4 5">
    <name type="scientific">Amphibalanus amphitrite</name>
    <name type="common">Striped barnacle</name>
    <name type="synonym">Balanus amphitrite</name>
    <dbReference type="NCBI Taxonomy" id="1232801"/>
    <lineage>
        <taxon>Eukaryota</taxon>
        <taxon>Metazoa</taxon>
        <taxon>Ecdysozoa</taxon>
        <taxon>Arthropoda</taxon>
        <taxon>Crustacea</taxon>
        <taxon>Multicrustacea</taxon>
        <taxon>Cirripedia</taxon>
        <taxon>Thoracica</taxon>
        <taxon>Thoracicalcarea</taxon>
        <taxon>Balanomorpha</taxon>
        <taxon>Balanoidea</taxon>
        <taxon>Balanidae</taxon>
        <taxon>Amphibalaninae</taxon>
        <taxon>Amphibalanus</taxon>
    </lineage>
</organism>
<keyword evidence="5" id="KW-1185">Reference proteome</keyword>
<dbReference type="PROSITE" id="PS51155">
    <property type="entry name" value="CHIT_BIND_RR_2"/>
    <property type="match status" value="1"/>
</dbReference>
<evidence type="ECO:0000256" key="1">
    <source>
        <dbReference type="ARBA" id="ARBA00022460"/>
    </source>
</evidence>
<dbReference type="InterPro" id="IPR050468">
    <property type="entry name" value="Cuticle_Struct_Prot"/>
</dbReference>
<dbReference type="AlphaFoldDB" id="A0A6A4WM44"/>
<dbReference type="GO" id="GO:0008010">
    <property type="term" value="F:structural constituent of chitin-based larval cuticle"/>
    <property type="evidence" value="ECO:0007669"/>
    <property type="project" value="TreeGrafter"/>
</dbReference>
<dbReference type="InterPro" id="IPR031311">
    <property type="entry name" value="CHIT_BIND_RR_consensus"/>
</dbReference>
<name>A0A6A4WM44_AMPAM</name>
<dbReference type="GO" id="GO:0062129">
    <property type="term" value="C:chitin-based extracellular matrix"/>
    <property type="evidence" value="ECO:0007669"/>
    <property type="project" value="TreeGrafter"/>
</dbReference>
<comment type="caution">
    <text evidence="4">The sequence shown here is derived from an EMBL/GenBank/DDBJ whole genome shotgun (WGS) entry which is preliminary data.</text>
</comment>
<dbReference type="InterPro" id="IPR000618">
    <property type="entry name" value="Insect_cuticle"/>
</dbReference>
<protein>
    <submittedName>
        <fullName evidence="4">Cuticle protein 7</fullName>
    </submittedName>
</protein>
<sequence>MNALVALSALVAAASAQLALPYAGLYNAGLYSGYNGYAGYNGLYPAGYTGYNGFYPTTYAGGYHPAGYAGYGYAAPYSYASTYHAQDELGQASYGHVQADQAHSAVRDAYGNVVGSYSYLNPEGETITVKYTAGANGFQVASNALPVAPVDTGVAPVETRTAPIDTGVAPQPVDFTPEVKAATAEHLAAVEEAKSRNKRSLVFPTPSVYAGVPAFYSAGYGLAPAPAVTYSAGAGYPAELTEVILNPGHATAYRVDPVA</sequence>
<dbReference type="OrthoDB" id="6369167at2759"/>
<keyword evidence="1 2" id="KW-0193">Cuticle</keyword>
<dbReference type="EMBL" id="VIIS01000996">
    <property type="protein sequence ID" value="KAF0302981.1"/>
    <property type="molecule type" value="Genomic_DNA"/>
</dbReference>
<proteinExistence type="predicted"/>
<dbReference type="Pfam" id="PF00379">
    <property type="entry name" value="Chitin_bind_4"/>
    <property type="match status" value="1"/>
</dbReference>
<dbReference type="Proteomes" id="UP000440578">
    <property type="component" value="Unassembled WGS sequence"/>
</dbReference>
<feature type="signal peptide" evidence="3">
    <location>
        <begin position="1"/>
        <end position="16"/>
    </location>
</feature>
<dbReference type="PROSITE" id="PS00233">
    <property type="entry name" value="CHIT_BIND_RR_1"/>
    <property type="match status" value="1"/>
</dbReference>
<accession>A0A6A4WM44</accession>
<keyword evidence="3" id="KW-0732">Signal</keyword>
<dbReference type="PANTHER" id="PTHR10380">
    <property type="entry name" value="CUTICLE PROTEIN"/>
    <property type="match status" value="1"/>
</dbReference>
<feature type="chain" id="PRO_5025685176" evidence="3">
    <location>
        <begin position="17"/>
        <end position="259"/>
    </location>
</feature>
<evidence type="ECO:0000256" key="2">
    <source>
        <dbReference type="PROSITE-ProRule" id="PRU00497"/>
    </source>
</evidence>
<dbReference type="PANTHER" id="PTHR10380:SF196">
    <property type="entry name" value="CUTICULAR PROTEIN 72EA"/>
    <property type="match status" value="1"/>
</dbReference>
<reference evidence="4 5" key="1">
    <citation type="submission" date="2019-07" db="EMBL/GenBank/DDBJ databases">
        <title>Draft genome assembly of a fouling barnacle, Amphibalanus amphitrite (Darwin, 1854): The first reference genome for Thecostraca.</title>
        <authorList>
            <person name="Kim W."/>
        </authorList>
    </citation>
    <scope>NUCLEOTIDE SEQUENCE [LARGE SCALE GENOMIC DNA]</scope>
    <source>
        <strain evidence="4">SNU_AA5</strain>
        <tissue evidence="4">Soma without cirri and trophi</tissue>
    </source>
</reference>
<evidence type="ECO:0000313" key="4">
    <source>
        <dbReference type="EMBL" id="KAF0302981.1"/>
    </source>
</evidence>
<evidence type="ECO:0000256" key="3">
    <source>
        <dbReference type="SAM" id="SignalP"/>
    </source>
</evidence>